<dbReference type="PROSITE" id="PS01159">
    <property type="entry name" value="WW_DOMAIN_1"/>
    <property type="match status" value="2"/>
</dbReference>
<organism evidence="4 5">
    <name type="scientific">Chrysochromulina tobinii</name>
    <dbReference type="NCBI Taxonomy" id="1460289"/>
    <lineage>
        <taxon>Eukaryota</taxon>
        <taxon>Haptista</taxon>
        <taxon>Haptophyta</taxon>
        <taxon>Prymnesiophyceae</taxon>
        <taxon>Prymnesiales</taxon>
        <taxon>Chrysochromulinaceae</taxon>
        <taxon>Chrysochromulina</taxon>
    </lineage>
</organism>
<dbReference type="GO" id="GO:0003723">
    <property type="term" value="F:RNA binding"/>
    <property type="evidence" value="ECO:0007669"/>
    <property type="project" value="TreeGrafter"/>
</dbReference>
<dbReference type="PANTHER" id="PTHR11864:SF0">
    <property type="entry name" value="PRP40 PRE-MRNA PROCESSING FACTOR 40 HOMOLOG A (YEAST)"/>
    <property type="match status" value="1"/>
</dbReference>
<dbReference type="GO" id="GO:0045292">
    <property type="term" value="P:mRNA cis splicing, via spliceosome"/>
    <property type="evidence" value="ECO:0007669"/>
    <property type="project" value="InterPro"/>
</dbReference>
<feature type="domain" description="WW" evidence="3">
    <location>
        <begin position="316"/>
        <end position="346"/>
    </location>
</feature>
<dbReference type="Pfam" id="PF00397">
    <property type="entry name" value="WW"/>
    <property type="match status" value="1"/>
</dbReference>
<feature type="region of interest" description="Disordered" evidence="2">
    <location>
        <begin position="110"/>
        <end position="138"/>
    </location>
</feature>
<dbReference type="GO" id="GO:0005685">
    <property type="term" value="C:U1 snRNP"/>
    <property type="evidence" value="ECO:0007669"/>
    <property type="project" value="TreeGrafter"/>
</dbReference>
<evidence type="ECO:0000256" key="1">
    <source>
        <dbReference type="SAM" id="Coils"/>
    </source>
</evidence>
<name>A0A0M0J3Q6_9EUKA</name>
<feature type="domain" description="WW" evidence="3">
    <location>
        <begin position="117"/>
        <end position="150"/>
    </location>
</feature>
<dbReference type="PANTHER" id="PTHR11864">
    <property type="entry name" value="PRE-MRNA-PROCESSING PROTEIN PRP40"/>
    <property type="match status" value="1"/>
</dbReference>
<dbReference type="InterPro" id="IPR001202">
    <property type="entry name" value="WW_dom"/>
</dbReference>
<dbReference type="CDD" id="cd00201">
    <property type="entry name" value="WW"/>
    <property type="match status" value="2"/>
</dbReference>
<dbReference type="OrthoDB" id="63972at2759"/>
<feature type="compositionally biased region" description="Low complexity" evidence="2">
    <location>
        <begin position="196"/>
        <end position="212"/>
    </location>
</feature>
<dbReference type="InterPro" id="IPR036020">
    <property type="entry name" value="WW_dom_sf"/>
</dbReference>
<accession>A0A0M0J3Q6</accession>
<dbReference type="EMBL" id="JWZX01003385">
    <property type="protein sequence ID" value="KOO21160.1"/>
    <property type="molecule type" value="Genomic_DNA"/>
</dbReference>
<feature type="coiled-coil region" evidence="1">
    <location>
        <begin position="78"/>
        <end position="108"/>
    </location>
</feature>
<gene>
    <name evidence="4" type="ORF">Ctob_000093</name>
</gene>
<feature type="region of interest" description="Disordered" evidence="2">
    <location>
        <begin position="337"/>
        <end position="359"/>
    </location>
</feature>
<evidence type="ECO:0000313" key="4">
    <source>
        <dbReference type="EMBL" id="KOO21160.1"/>
    </source>
</evidence>
<dbReference type="SUPFAM" id="SSF51045">
    <property type="entry name" value="WW domain"/>
    <property type="match status" value="2"/>
</dbReference>
<feature type="compositionally biased region" description="Low complexity" evidence="2">
    <location>
        <begin position="168"/>
        <end position="184"/>
    </location>
</feature>
<dbReference type="InterPro" id="IPR039726">
    <property type="entry name" value="Prp40-like"/>
</dbReference>
<dbReference type="SMART" id="SM00456">
    <property type="entry name" value="WW"/>
    <property type="match status" value="2"/>
</dbReference>
<dbReference type="PROSITE" id="PS50020">
    <property type="entry name" value="WW_DOMAIN_2"/>
    <property type="match status" value="2"/>
</dbReference>
<dbReference type="Proteomes" id="UP000037460">
    <property type="component" value="Unassembled WGS sequence"/>
</dbReference>
<dbReference type="Gene3D" id="2.20.70.10">
    <property type="match status" value="2"/>
</dbReference>
<feature type="compositionally biased region" description="Basic and acidic residues" evidence="2">
    <location>
        <begin position="110"/>
        <end position="120"/>
    </location>
</feature>
<evidence type="ECO:0000259" key="3">
    <source>
        <dbReference type="PROSITE" id="PS50020"/>
    </source>
</evidence>
<proteinExistence type="predicted"/>
<feature type="compositionally biased region" description="Basic and acidic residues" evidence="2">
    <location>
        <begin position="155"/>
        <end position="166"/>
    </location>
</feature>
<feature type="compositionally biased region" description="Basic and acidic residues" evidence="2">
    <location>
        <begin position="220"/>
        <end position="258"/>
    </location>
</feature>
<reference evidence="5" key="1">
    <citation type="journal article" date="2015" name="PLoS Genet.">
        <title>Genome Sequence and Transcriptome Analyses of Chrysochromulina tobin: Metabolic Tools for Enhanced Algal Fitness in the Prominent Order Prymnesiales (Haptophyceae).</title>
        <authorList>
            <person name="Hovde B.T."/>
            <person name="Deodato C.R."/>
            <person name="Hunsperger H.M."/>
            <person name="Ryken S.A."/>
            <person name="Yost W."/>
            <person name="Jha R.K."/>
            <person name="Patterson J."/>
            <person name="Monnat R.J. Jr."/>
            <person name="Barlow S.B."/>
            <person name="Starkenburg S.R."/>
            <person name="Cattolico R.A."/>
        </authorList>
    </citation>
    <scope>NUCLEOTIDE SEQUENCE</scope>
    <source>
        <strain evidence="5">CCMP291</strain>
    </source>
</reference>
<evidence type="ECO:0000256" key="2">
    <source>
        <dbReference type="SAM" id="MobiDB-lite"/>
    </source>
</evidence>
<comment type="caution">
    <text evidence="4">The sequence shown here is derived from an EMBL/GenBank/DDBJ whole genome shotgun (WGS) entry which is preliminary data.</text>
</comment>
<sequence length="359" mass="39402">MPHALPLRPYISLISPGLIETAEQRMHLLATARATRALETALAHAEEIGAESVPEGAWAALETALRLAERVGLQGLLVRKAAAKLKEMTEAEEAARREAEALEYLRQAEATKREQAERRRQSWSMHTAPDGRKYYHNPITSVTTWDMPDELRARSRSDELKERQADEAAASPAPRSSHASSSTAVQQPPTEAPRAVQQPPTEVQQPPTEVQQAAYVSRVGKLDGGDHDGASRVGKLDGGDHDGASRVGKLDGGDHDGATNDPSNTSATKVEYEVEYSNMSARQLRKFCAARNVEVPDGAGVEQVRVLALAHRNLPPVTWQRTKAPDGRDYYYNPRTKMTSWTNPEPLVSDQPSCHESAR</sequence>
<keyword evidence="1" id="KW-0175">Coiled coil</keyword>
<feature type="region of interest" description="Disordered" evidence="2">
    <location>
        <begin position="155"/>
        <end position="269"/>
    </location>
</feature>
<dbReference type="AlphaFoldDB" id="A0A0M0J3Q6"/>
<evidence type="ECO:0000313" key="5">
    <source>
        <dbReference type="Proteomes" id="UP000037460"/>
    </source>
</evidence>
<dbReference type="GO" id="GO:0071004">
    <property type="term" value="C:U2-type prespliceosome"/>
    <property type="evidence" value="ECO:0007669"/>
    <property type="project" value="TreeGrafter"/>
</dbReference>
<keyword evidence="5" id="KW-1185">Reference proteome</keyword>
<feature type="compositionally biased region" description="Polar residues" evidence="2">
    <location>
        <begin position="350"/>
        <end position="359"/>
    </location>
</feature>
<protein>
    <recommendedName>
        <fullName evidence="3">WW domain-containing protein</fullName>
    </recommendedName>
</protein>